<organism evidence="1 2">
    <name type="scientific">Aristaeella hokkaidonensis</name>
    <dbReference type="NCBI Taxonomy" id="3046382"/>
    <lineage>
        <taxon>Bacteria</taxon>
        <taxon>Bacillati</taxon>
        <taxon>Bacillota</taxon>
        <taxon>Clostridia</taxon>
        <taxon>Eubacteriales</taxon>
        <taxon>Aristaeellaceae</taxon>
        <taxon>Aristaeella</taxon>
    </lineage>
</organism>
<sequence>MKKAGKTPKGGAGKQKKHRVSNLILVLILLAGVAIAGYPAFSDYWNSMHQTRAIAGYAERVAELSNDEYAAVWEAALDYNRRLASNPNPWAMSDEDIDDYERQLNVDGTGNMGFISIPRIDVNLPVYHGTSEAVLQNSIGHIDETSLPAGSIHPDEDDYDKVEYASHSVLSGHRGLPSAKLFSDLDVMEIGDVFYLTVLDQTLTYQVDKITVILPEDSSELGLFPGKDYCTLMTCTPYGINTHRLLVRGVRVENDKELIDVRVTADALKVEPLYVVPFIAGPVLLLMILWVVLFAGRKKKSRYY</sequence>
<dbReference type="Proteomes" id="UP000682782">
    <property type="component" value="Chromosome"/>
</dbReference>
<keyword evidence="2" id="KW-1185">Reference proteome</keyword>
<dbReference type="EMBL" id="CP068393">
    <property type="protein sequence ID" value="QUC68299.1"/>
    <property type="molecule type" value="Genomic_DNA"/>
</dbReference>
<evidence type="ECO:0000313" key="2">
    <source>
        <dbReference type="Proteomes" id="UP000682782"/>
    </source>
</evidence>
<name>A0AC61N9Q2_9FIRM</name>
<proteinExistence type="predicted"/>
<reference evidence="1" key="1">
    <citation type="submission" date="2021-01" db="EMBL/GenBank/DDBJ databases">
        <title>Complete genome sequence of Clostridiales bacterium R-7.</title>
        <authorList>
            <person name="Mahoney-Kurpe S.C."/>
            <person name="Palevich N."/>
            <person name="Koike S."/>
            <person name="Moon C.D."/>
            <person name="Attwood G.T."/>
        </authorList>
    </citation>
    <scope>NUCLEOTIDE SEQUENCE</scope>
    <source>
        <strain evidence="1">R-7</strain>
    </source>
</reference>
<accession>A0AC61N9Q2</accession>
<evidence type="ECO:0000313" key="1">
    <source>
        <dbReference type="EMBL" id="QUC68299.1"/>
    </source>
</evidence>
<protein>
    <submittedName>
        <fullName evidence="1">Class C sortase</fullName>
    </submittedName>
</protein>
<gene>
    <name evidence="1" type="ORF">JYE49_06285</name>
</gene>